<gene>
    <name evidence="3" type="ORF">Slati_2928400</name>
</gene>
<dbReference type="AlphaFoldDB" id="A0AAW2VE52"/>
<sequence length="127" mass="14588">MALDAGAKNLIAYSDSQLVTKQVEGEYEVKEERMKEYLQEISELTSRLKSFQLHQIPRIENAKADYLARLASSLVNCNTRSITVRTLVKNSLKTDIATLQVETDWRKPLLDYLIEGIFLLTKWKQPA</sequence>
<evidence type="ECO:0000259" key="2">
    <source>
        <dbReference type="Pfam" id="PF13456"/>
    </source>
</evidence>
<dbReference type="InterPro" id="IPR036397">
    <property type="entry name" value="RNaseH_sf"/>
</dbReference>
<dbReference type="SUPFAM" id="SSF53098">
    <property type="entry name" value="Ribonuclease H-like"/>
    <property type="match status" value="1"/>
</dbReference>
<dbReference type="PANTHER" id="PTHR48475:SF2">
    <property type="entry name" value="RIBONUCLEASE H"/>
    <property type="match status" value="1"/>
</dbReference>
<dbReference type="PANTHER" id="PTHR48475">
    <property type="entry name" value="RIBONUCLEASE H"/>
    <property type="match status" value="1"/>
</dbReference>
<name>A0AAW2VE52_9LAMI</name>
<dbReference type="EMBL" id="JACGWN010000010">
    <property type="protein sequence ID" value="KAL0427536.1"/>
    <property type="molecule type" value="Genomic_DNA"/>
</dbReference>
<dbReference type="Pfam" id="PF13456">
    <property type="entry name" value="RVT_3"/>
    <property type="match status" value="1"/>
</dbReference>
<dbReference type="Gene3D" id="3.30.420.10">
    <property type="entry name" value="Ribonuclease H-like superfamily/Ribonuclease H"/>
    <property type="match status" value="1"/>
</dbReference>
<organism evidence="3">
    <name type="scientific">Sesamum latifolium</name>
    <dbReference type="NCBI Taxonomy" id="2727402"/>
    <lineage>
        <taxon>Eukaryota</taxon>
        <taxon>Viridiplantae</taxon>
        <taxon>Streptophyta</taxon>
        <taxon>Embryophyta</taxon>
        <taxon>Tracheophyta</taxon>
        <taxon>Spermatophyta</taxon>
        <taxon>Magnoliopsida</taxon>
        <taxon>eudicotyledons</taxon>
        <taxon>Gunneridae</taxon>
        <taxon>Pentapetalae</taxon>
        <taxon>asterids</taxon>
        <taxon>lamiids</taxon>
        <taxon>Lamiales</taxon>
        <taxon>Pedaliaceae</taxon>
        <taxon>Sesamum</taxon>
    </lineage>
</organism>
<dbReference type="InterPro" id="IPR002156">
    <property type="entry name" value="RNaseH_domain"/>
</dbReference>
<dbReference type="InterPro" id="IPR012337">
    <property type="entry name" value="RNaseH-like_sf"/>
</dbReference>
<protein>
    <recommendedName>
        <fullName evidence="2">RNase H type-1 domain-containing protein</fullName>
    </recommendedName>
</protein>
<feature type="domain" description="RNase H type-1" evidence="2">
    <location>
        <begin position="2"/>
        <end position="70"/>
    </location>
</feature>
<reference evidence="3" key="2">
    <citation type="journal article" date="2024" name="Plant">
        <title>Genomic evolution and insights into agronomic trait innovations of Sesamum species.</title>
        <authorList>
            <person name="Miao H."/>
            <person name="Wang L."/>
            <person name="Qu L."/>
            <person name="Liu H."/>
            <person name="Sun Y."/>
            <person name="Le M."/>
            <person name="Wang Q."/>
            <person name="Wei S."/>
            <person name="Zheng Y."/>
            <person name="Lin W."/>
            <person name="Duan Y."/>
            <person name="Cao H."/>
            <person name="Xiong S."/>
            <person name="Wang X."/>
            <person name="Wei L."/>
            <person name="Li C."/>
            <person name="Ma Q."/>
            <person name="Ju M."/>
            <person name="Zhao R."/>
            <person name="Li G."/>
            <person name="Mu C."/>
            <person name="Tian Q."/>
            <person name="Mei H."/>
            <person name="Zhang T."/>
            <person name="Gao T."/>
            <person name="Zhang H."/>
        </authorList>
    </citation>
    <scope>NUCLEOTIDE SEQUENCE</scope>
    <source>
        <strain evidence="3">KEN1</strain>
    </source>
</reference>
<evidence type="ECO:0000256" key="1">
    <source>
        <dbReference type="SAM" id="Coils"/>
    </source>
</evidence>
<keyword evidence="1" id="KW-0175">Coiled coil</keyword>
<dbReference type="GO" id="GO:0004523">
    <property type="term" value="F:RNA-DNA hybrid ribonuclease activity"/>
    <property type="evidence" value="ECO:0007669"/>
    <property type="project" value="InterPro"/>
</dbReference>
<reference evidence="3" key="1">
    <citation type="submission" date="2020-06" db="EMBL/GenBank/DDBJ databases">
        <authorList>
            <person name="Li T."/>
            <person name="Hu X."/>
            <person name="Zhang T."/>
            <person name="Song X."/>
            <person name="Zhang H."/>
            <person name="Dai N."/>
            <person name="Sheng W."/>
            <person name="Hou X."/>
            <person name="Wei L."/>
        </authorList>
    </citation>
    <scope>NUCLEOTIDE SEQUENCE</scope>
    <source>
        <strain evidence="3">KEN1</strain>
        <tissue evidence="3">Leaf</tissue>
    </source>
</reference>
<proteinExistence type="predicted"/>
<feature type="coiled-coil region" evidence="1">
    <location>
        <begin position="20"/>
        <end position="54"/>
    </location>
</feature>
<accession>A0AAW2VE52</accession>
<comment type="caution">
    <text evidence="3">The sequence shown here is derived from an EMBL/GenBank/DDBJ whole genome shotgun (WGS) entry which is preliminary data.</text>
</comment>
<dbReference type="GO" id="GO:0003676">
    <property type="term" value="F:nucleic acid binding"/>
    <property type="evidence" value="ECO:0007669"/>
    <property type="project" value="InterPro"/>
</dbReference>
<evidence type="ECO:0000313" key="3">
    <source>
        <dbReference type="EMBL" id="KAL0427536.1"/>
    </source>
</evidence>